<sequence length="275" mass="30759">MSVVGKVKFRAGLSSFPKYSRRRRPGIATRAGAGFFRRRRFTLPKRDARVRGDIFGESRVAEIILVRHGQANSHATDDESYDKLSDLGREQARWLGAHLRDTNPHFDAVITGTLSRQSETALEMGYEITKQDARLDELSYFAMATAMEAQHGVPSPRDPTEFATHLPQVITHWTEGRLESVPETYPQFSERVTAVVDELCDGNGRILIVTSGGVIGMAMRHALGLENSGMAKIMLQIMNSSMHRLHYVHDMLMVGTFNATPHLDAPDRAHARTFV</sequence>
<name>A0A5P3AL06_9RHOB</name>
<dbReference type="EMBL" id="CP031598">
    <property type="protein sequence ID" value="QEW29068.1"/>
    <property type="molecule type" value="Genomic_DNA"/>
</dbReference>
<reference evidence="2 3" key="1">
    <citation type="submission" date="2018-08" db="EMBL/GenBank/DDBJ databases">
        <title>Genetic Globetrotter - A new plasmid hitch-hiking vast phylogenetic and geographic distances.</title>
        <authorList>
            <person name="Vollmers J."/>
            <person name="Petersen J."/>
        </authorList>
    </citation>
    <scope>NUCLEOTIDE SEQUENCE [LARGE SCALE GENOMIC DNA]</scope>
    <source>
        <strain evidence="2 3">DSM 26383</strain>
    </source>
</reference>
<dbReference type="PANTHER" id="PTHR20935">
    <property type="entry name" value="PHOSPHOGLYCERATE MUTASE-RELATED"/>
    <property type="match status" value="1"/>
</dbReference>
<evidence type="ECO:0000313" key="2">
    <source>
        <dbReference type="EMBL" id="QEW29068.1"/>
    </source>
</evidence>
<proteinExistence type="predicted"/>
<dbReference type="KEGG" id="rid:RIdsm_04910"/>
<gene>
    <name evidence="2" type="ORF">RIdsm_04910</name>
</gene>
<evidence type="ECO:0000313" key="3">
    <source>
        <dbReference type="Proteomes" id="UP000325785"/>
    </source>
</evidence>
<dbReference type="GO" id="GO:0016787">
    <property type="term" value="F:hydrolase activity"/>
    <property type="evidence" value="ECO:0007669"/>
    <property type="project" value="UniProtKB-KW"/>
</dbReference>
<accession>A0A5P3AL06</accession>
<dbReference type="Pfam" id="PF00300">
    <property type="entry name" value="His_Phos_1"/>
    <property type="match status" value="1"/>
</dbReference>
<keyword evidence="1" id="KW-0378">Hydrolase</keyword>
<dbReference type="Gene3D" id="3.40.50.1240">
    <property type="entry name" value="Phosphoglycerate mutase-like"/>
    <property type="match status" value="1"/>
</dbReference>
<dbReference type="Proteomes" id="UP000325785">
    <property type="component" value="Chromosome"/>
</dbReference>
<protein>
    <submittedName>
        <fullName evidence="2">Alpha-ribazole phosphatase</fullName>
    </submittedName>
</protein>
<dbReference type="AlphaFoldDB" id="A0A5P3AL06"/>
<dbReference type="PANTHER" id="PTHR20935:SF0">
    <property type="entry name" value="SERINE_THREONINE-PROTEIN PHOSPHATASE PGAM5, MITOCHONDRIAL"/>
    <property type="match status" value="1"/>
</dbReference>
<evidence type="ECO:0000256" key="1">
    <source>
        <dbReference type="ARBA" id="ARBA00022801"/>
    </source>
</evidence>
<dbReference type="InterPro" id="IPR013078">
    <property type="entry name" value="His_Pase_superF_clade-1"/>
</dbReference>
<organism evidence="2 3">
    <name type="scientific">Roseovarius indicus</name>
    <dbReference type="NCBI Taxonomy" id="540747"/>
    <lineage>
        <taxon>Bacteria</taxon>
        <taxon>Pseudomonadati</taxon>
        <taxon>Pseudomonadota</taxon>
        <taxon>Alphaproteobacteria</taxon>
        <taxon>Rhodobacterales</taxon>
        <taxon>Roseobacteraceae</taxon>
        <taxon>Roseovarius</taxon>
    </lineage>
</organism>
<dbReference type="InterPro" id="IPR029033">
    <property type="entry name" value="His_PPase_superfam"/>
</dbReference>
<dbReference type="InterPro" id="IPR051021">
    <property type="entry name" value="Mito_Ser/Thr_phosphatase"/>
</dbReference>
<dbReference type="SUPFAM" id="SSF53254">
    <property type="entry name" value="Phosphoglycerate mutase-like"/>
    <property type="match status" value="1"/>
</dbReference>
<dbReference type="SMART" id="SM00855">
    <property type="entry name" value="PGAM"/>
    <property type="match status" value="1"/>
</dbReference>
<dbReference type="CDD" id="cd07067">
    <property type="entry name" value="HP_PGM_like"/>
    <property type="match status" value="1"/>
</dbReference>